<evidence type="ECO:0000256" key="1">
    <source>
        <dbReference type="SAM" id="MobiDB-lite"/>
    </source>
</evidence>
<evidence type="ECO:0000313" key="3">
    <source>
        <dbReference type="Proteomes" id="UP000002630"/>
    </source>
</evidence>
<feature type="compositionally biased region" description="Polar residues" evidence="1">
    <location>
        <begin position="204"/>
        <end position="213"/>
    </location>
</feature>
<dbReference type="Proteomes" id="UP000002630">
    <property type="component" value="Linkage Group LG04"/>
</dbReference>
<dbReference type="InParanoid" id="D7FX46"/>
<dbReference type="OrthoDB" id="10413404at2759"/>
<feature type="compositionally biased region" description="Low complexity" evidence="1">
    <location>
        <begin position="263"/>
        <end position="272"/>
    </location>
</feature>
<gene>
    <name evidence="2" type="ORF">Esi_0032_0101</name>
</gene>
<name>D7FX46_ECTSI</name>
<reference evidence="2 3" key="1">
    <citation type="journal article" date="2010" name="Nature">
        <title>The Ectocarpus genome and the independent evolution of multicellularity in brown algae.</title>
        <authorList>
            <person name="Cock J.M."/>
            <person name="Sterck L."/>
            <person name="Rouze P."/>
            <person name="Scornet D."/>
            <person name="Allen A.E."/>
            <person name="Amoutzias G."/>
            <person name="Anthouard V."/>
            <person name="Artiguenave F."/>
            <person name="Aury J.M."/>
            <person name="Badger J.H."/>
            <person name="Beszteri B."/>
            <person name="Billiau K."/>
            <person name="Bonnet E."/>
            <person name="Bothwell J.H."/>
            <person name="Bowler C."/>
            <person name="Boyen C."/>
            <person name="Brownlee C."/>
            <person name="Carrano C.J."/>
            <person name="Charrier B."/>
            <person name="Cho G.Y."/>
            <person name="Coelho S.M."/>
            <person name="Collen J."/>
            <person name="Corre E."/>
            <person name="Da Silva C."/>
            <person name="Delage L."/>
            <person name="Delaroque N."/>
            <person name="Dittami S.M."/>
            <person name="Doulbeau S."/>
            <person name="Elias M."/>
            <person name="Farnham G."/>
            <person name="Gachon C.M."/>
            <person name="Gschloessl B."/>
            <person name="Heesch S."/>
            <person name="Jabbari K."/>
            <person name="Jubin C."/>
            <person name="Kawai H."/>
            <person name="Kimura K."/>
            <person name="Kloareg B."/>
            <person name="Kupper F.C."/>
            <person name="Lang D."/>
            <person name="Le Bail A."/>
            <person name="Leblanc C."/>
            <person name="Lerouge P."/>
            <person name="Lohr M."/>
            <person name="Lopez P.J."/>
            <person name="Martens C."/>
            <person name="Maumus F."/>
            <person name="Michel G."/>
            <person name="Miranda-Saavedra D."/>
            <person name="Morales J."/>
            <person name="Moreau H."/>
            <person name="Motomura T."/>
            <person name="Nagasato C."/>
            <person name="Napoli C.A."/>
            <person name="Nelson D.R."/>
            <person name="Nyvall-Collen P."/>
            <person name="Peters A.F."/>
            <person name="Pommier C."/>
            <person name="Potin P."/>
            <person name="Poulain J."/>
            <person name="Quesneville H."/>
            <person name="Read B."/>
            <person name="Rensing S.A."/>
            <person name="Ritter A."/>
            <person name="Rousvoal S."/>
            <person name="Samanta M."/>
            <person name="Samson G."/>
            <person name="Schroeder D.C."/>
            <person name="Segurens B."/>
            <person name="Strittmatter M."/>
            <person name="Tonon T."/>
            <person name="Tregear J.W."/>
            <person name="Valentin K."/>
            <person name="von Dassow P."/>
            <person name="Yamagishi T."/>
            <person name="Van de Peer Y."/>
            <person name="Wincker P."/>
        </authorList>
    </citation>
    <scope>NUCLEOTIDE SEQUENCE [LARGE SCALE GENOMIC DNA]</scope>
    <source>
        <strain evidence="3">Ec32 / CCAP1310/4</strain>
    </source>
</reference>
<evidence type="ECO:0000313" key="2">
    <source>
        <dbReference type="EMBL" id="CBJ26379.1"/>
    </source>
</evidence>
<sequence>MVQARPYAERVAEFRPFACSDFIIPMFTKLCPPGEKMDRWLGNAKVPVAVTMHDFMQAVKEVCPDVPAECPAMVVFLIQIGRLAESLDDQCRREKLNKPNAGRPSVDLDEALRVAMPVWSAEEEYLIMKVTLNAIDILRRWMRRPRRRRAAGETLPPTQQPEPNQAARAKTARKTKRPTLTSSNNKETAKAARLAATSEAPPSIDNSRTSNSKAPRRGSTRKMRGSASSPSVTAPNPAAAAAAATDAAAAATVGGGAKEDNQAAAAAAAAAANEEGQHESPRARQRLEQAKVLDKQVEASREEGGGGGLTSSPRGG</sequence>
<dbReference type="EMBL" id="FN649729">
    <property type="protein sequence ID" value="CBJ26379.1"/>
    <property type="molecule type" value="Genomic_DNA"/>
</dbReference>
<feature type="compositionally biased region" description="Basic and acidic residues" evidence="1">
    <location>
        <begin position="275"/>
        <end position="304"/>
    </location>
</feature>
<feature type="compositionally biased region" description="Low complexity" evidence="1">
    <location>
        <begin position="227"/>
        <end position="252"/>
    </location>
</feature>
<protein>
    <submittedName>
        <fullName evidence="2">Uncharacterized protein</fullName>
    </submittedName>
</protein>
<dbReference type="EMBL" id="FN648509">
    <property type="protein sequence ID" value="CBJ26379.1"/>
    <property type="molecule type" value="Genomic_DNA"/>
</dbReference>
<feature type="region of interest" description="Disordered" evidence="1">
    <location>
        <begin position="148"/>
        <end position="316"/>
    </location>
</feature>
<proteinExistence type="predicted"/>
<accession>D7FX46</accession>
<keyword evidence="3" id="KW-1185">Reference proteome</keyword>
<organism evidence="2 3">
    <name type="scientific">Ectocarpus siliculosus</name>
    <name type="common">Brown alga</name>
    <name type="synonym">Conferva siliculosa</name>
    <dbReference type="NCBI Taxonomy" id="2880"/>
    <lineage>
        <taxon>Eukaryota</taxon>
        <taxon>Sar</taxon>
        <taxon>Stramenopiles</taxon>
        <taxon>Ochrophyta</taxon>
        <taxon>PX clade</taxon>
        <taxon>Phaeophyceae</taxon>
        <taxon>Ectocarpales</taxon>
        <taxon>Ectocarpaceae</taxon>
        <taxon>Ectocarpus</taxon>
    </lineage>
</organism>
<dbReference type="AlphaFoldDB" id="D7FX46"/>
<feature type="compositionally biased region" description="Gly residues" evidence="1">
    <location>
        <begin position="305"/>
        <end position="316"/>
    </location>
</feature>
<feature type="compositionally biased region" description="Basic residues" evidence="1">
    <location>
        <begin position="214"/>
        <end position="224"/>
    </location>
</feature>